<dbReference type="GO" id="GO:0005886">
    <property type="term" value="C:plasma membrane"/>
    <property type="evidence" value="ECO:0007669"/>
    <property type="project" value="TreeGrafter"/>
</dbReference>
<comment type="similarity">
    <text evidence="5">Belongs to the FNT transporter (TC 1.A.16) family.</text>
</comment>
<protein>
    <recommendedName>
        <fullName evidence="8">Formate/nitrite transporter</fullName>
    </recommendedName>
</protein>
<name>A0A1B9GEY2_9TREE</name>
<dbReference type="AlphaFoldDB" id="A0A1B9GEY2"/>
<dbReference type="InterPro" id="IPR023271">
    <property type="entry name" value="Aquaporin-like"/>
</dbReference>
<feature type="transmembrane region" description="Helical" evidence="6">
    <location>
        <begin position="179"/>
        <end position="197"/>
    </location>
</feature>
<evidence type="ECO:0008006" key="8">
    <source>
        <dbReference type="Google" id="ProtNLM"/>
    </source>
</evidence>
<evidence type="ECO:0000256" key="1">
    <source>
        <dbReference type="ARBA" id="ARBA00004141"/>
    </source>
</evidence>
<dbReference type="Pfam" id="PF01226">
    <property type="entry name" value="Form_Nir_trans"/>
    <property type="match status" value="1"/>
</dbReference>
<comment type="subcellular location">
    <subcellularLocation>
        <location evidence="1">Membrane</location>
        <topology evidence="1">Multi-pass membrane protein</topology>
    </subcellularLocation>
</comment>
<accession>A0A1B9GEY2</accession>
<evidence type="ECO:0000256" key="4">
    <source>
        <dbReference type="ARBA" id="ARBA00023136"/>
    </source>
</evidence>
<sequence>MDTLTPAEVTAGTCHLEVESIHANEAQIVMLTIGEKKAAQKYYITFFKAWMAAWMLNFGAMSVQIFQGGAGTLRKDYPSIINLVAALIFPIGLIMLVLTGQELCTANFMIFIMTSIKKRTKLWELPVNWIIVFFGNMAGALTFVAFLAHYSKLYNTDALVTYSAGVAVTKTAEGWGPCVLRGIGCNFLVCLAVWLGAGARETISKIFALHFPAFAFVFLGFEHVIVNMYYIPIGMLNGAHVSVGKYVGQSMIPSLIGNIIGGALLGVPMVLFYTPPELPFFHRKRGNSVVVRENVDVGGGTIGDNLHVEPVNGHKKQ</sequence>
<gene>
    <name evidence="7" type="ORF">I302_01106</name>
</gene>
<reference evidence="7" key="2">
    <citation type="submission" date="2014-01" db="EMBL/GenBank/DDBJ databases">
        <title>Evolution of pathogenesis and genome organization in the Tremellales.</title>
        <authorList>
            <person name="Cuomo C."/>
            <person name="Litvintseva A."/>
            <person name="Heitman J."/>
            <person name="Chen Y."/>
            <person name="Sun S."/>
            <person name="Springer D."/>
            <person name="Dromer F."/>
            <person name="Young S."/>
            <person name="Zeng Q."/>
            <person name="Chapman S."/>
            <person name="Gujja S."/>
            <person name="Saif S."/>
            <person name="Birren B."/>
        </authorList>
    </citation>
    <scope>NUCLEOTIDE SEQUENCE</scope>
    <source>
        <strain evidence="7">CBS 10118</strain>
    </source>
</reference>
<dbReference type="GO" id="GO:0015513">
    <property type="term" value="F:high-affinity secondary active nitrite transmembrane transporter activity"/>
    <property type="evidence" value="ECO:0007669"/>
    <property type="project" value="TreeGrafter"/>
</dbReference>
<feature type="transmembrane region" description="Helical" evidence="6">
    <location>
        <begin position="42"/>
        <end position="60"/>
    </location>
</feature>
<keyword evidence="4 6" id="KW-0472">Membrane</keyword>
<dbReference type="InterPro" id="IPR000292">
    <property type="entry name" value="For/NO2_transpt"/>
</dbReference>
<organism evidence="7">
    <name type="scientific">Kwoniella bestiolae CBS 10118</name>
    <dbReference type="NCBI Taxonomy" id="1296100"/>
    <lineage>
        <taxon>Eukaryota</taxon>
        <taxon>Fungi</taxon>
        <taxon>Dikarya</taxon>
        <taxon>Basidiomycota</taxon>
        <taxon>Agaricomycotina</taxon>
        <taxon>Tremellomycetes</taxon>
        <taxon>Tremellales</taxon>
        <taxon>Cryptococcaceae</taxon>
        <taxon>Kwoniella</taxon>
    </lineage>
</organism>
<feature type="transmembrane region" description="Helical" evidence="6">
    <location>
        <begin position="125"/>
        <end position="150"/>
    </location>
</feature>
<dbReference type="VEuPathDB" id="FungiDB:I302_01106"/>
<dbReference type="OrthoDB" id="4829at2759"/>
<reference evidence="7" key="1">
    <citation type="submission" date="2013-07" db="EMBL/GenBank/DDBJ databases">
        <title>The Genome Sequence of Cryptococcus bestiolae CBS10118.</title>
        <authorList>
            <consortium name="The Broad Institute Genome Sequencing Platform"/>
            <person name="Cuomo C."/>
            <person name="Litvintseva A."/>
            <person name="Chen Y."/>
            <person name="Heitman J."/>
            <person name="Sun S."/>
            <person name="Springer D."/>
            <person name="Dromer F."/>
            <person name="Young S.K."/>
            <person name="Zeng Q."/>
            <person name="Gargeya S."/>
            <person name="Fitzgerald M."/>
            <person name="Abouelleil A."/>
            <person name="Alvarado L."/>
            <person name="Berlin A.M."/>
            <person name="Chapman S.B."/>
            <person name="Dewar J."/>
            <person name="Goldberg J."/>
            <person name="Griggs A."/>
            <person name="Gujja S."/>
            <person name="Hansen M."/>
            <person name="Howarth C."/>
            <person name="Imamovic A."/>
            <person name="Larimer J."/>
            <person name="McCowan C."/>
            <person name="Murphy C."/>
            <person name="Pearson M."/>
            <person name="Priest M."/>
            <person name="Roberts A."/>
            <person name="Saif S."/>
            <person name="Shea T."/>
            <person name="Sykes S."/>
            <person name="Wortman J."/>
            <person name="Nusbaum C."/>
            <person name="Birren B."/>
        </authorList>
    </citation>
    <scope>NUCLEOTIDE SEQUENCE [LARGE SCALE GENOMIC DNA]</scope>
    <source>
        <strain evidence="7">CBS 10118</strain>
    </source>
</reference>
<dbReference type="GO" id="GO:0015707">
    <property type="term" value="P:nitrite transport"/>
    <property type="evidence" value="ECO:0007669"/>
    <property type="project" value="TreeGrafter"/>
</dbReference>
<proteinExistence type="inferred from homology"/>
<dbReference type="STRING" id="1296100.A0A1B9GEY2"/>
<feature type="transmembrane region" description="Helical" evidence="6">
    <location>
        <begin position="251"/>
        <end position="274"/>
    </location>
</feature>
<evidence type="ECO:0000256" key="6">
    <source>
        <dbReference type="SAM" id="Phobius"/>
    </source>
</evidence>
<keyword evidence="3 6" id="KW-1133">Transmembrane helix</keyword>
<dbReference type="PANTHER" id="PTHR30520">
    <property type="entry name" value="FORMATE TRANSPORTER-RELATED"/>
    <property type="match status" value="1"/>
</dbReference>
<dbReference type="PANTHER" id="PTHR30520:SF6">
    <property type="entry name" value="FORMATE_NITRATE FAMILY TRANSPORTER (EUROFUNG)"/>
    <property type="match status" value="1"/>
</dbReference>
<dbReference type="Gene3D" id="1.20.1080.10">
    <property type="entry name" value="Glycerol uptake facilitator protein"/>
    <property type="match status" value="1"/>
</dbReference>
<evidence type="ECO:0000256" key="3">
    <source>
        <dbReference type="ARBA" id="ARBA00022989"/>
    </source>
</evidence>
<evidence type="ECO:0000256" key="2">
    <source>
        <dbReference type="ARBA" id="ARBA00022692"/>
    </source>
</evidence>
<keyword evidence="2 6" id="KW-0812">Transmembrane</keyword>
<dbReference type="EMBL" id="KI894018">
    <property type="protein sequence ID" value="OCF29597.1"/>
    <property type="molecule type" value="Genomic_DNA"/>
</dbReference>
<dbReference type="InterPro" id="IPR024002">
    <property type="entry name" value="For/NO2_transpt_CS"/>
</dbReference>
<dbReference type="PROSITE" id="PS01006">
    <property type="entry name" value="FORMATE_NITRITE_TP_2"/>
    <property type="match status" value="1"/>
</dbReference>
<evidence type="ECO:0000256" key="5">
    <source>
        <dbReference type="ARBA" id="ARBA00049660"/>
    </source>
</evidence>
<feature type="transmembrane region" description="Helical" evidence="6">
    <location>
        <begin position="80"/>
        <end position="113"/>
    </location>
</feature>
<feature type="transmembrane region" description="Helical" evidence="6">
    <location>
        <begin position="209"/>
        <end position="231"/>
    </location>
</feature>
<evidence type="ECO:0000313" key="7">
    <source>
        <dbReference type="EMBL" id="OCF29597.1"/>
    </source>
</evidence>